<protein>
    <recommendedName>
        <fullName evidence="3">PDZ domain-containing protein</fullName>
    </recommendedName>
</protein>
<dbReference type="SUPFAM" id="SSF48371">
    <property type="entry name" value="ARM repeat"/>
    <property type="match status" value="1"/>
</dbReference>
<name>A0A5C6A6G6_9BACT</name>
<comment type="caution">
    <text evidence="1">The sequence shown here is derived from an EMBL/GenBank/DDBJ whole genome shotgun (WGS) entry which is preliminary data.</text>
</comment>
<dbReference type="InterPro" id="IPR016024">
    <property type="entry name" value="ARM-type_fold"/>
</dbReference>
<dbReference type="Gene3D" id="2.30.42.10">
    <property type="match status" value="1"/>
</dbReference>
<organism evidence="1 2">
    <name type="scientific">Neorhodopirellula pilleata</name>
    <dbReference type="NCBI Taxonomy" id="2714738"/>
    <lineage>
        <taxon>Bacteria</taxon>
        <taxon>Pseudomonadati</taxon>
        <taxon>Planctomycetota</taxon>
        <taxon>Planctomycetia</taxon>
        <taxon>Pirellulales</taxon>
        <taxon>Pirellulaceae</taxon>
        <taxon>Neorhodopirellula</taxon>
    </lineage>
</organism>
<dbReference type="Proteomes" id="UP000316213">
    <property type="component" value="Unassembled WGS sequence"/>
</dbReference>
<dbReference type="EMBL" id="SJPM01000007">
    <property type="protein sequence ID" value="TWT94975.1"/>
    <property type="molecule type" value="Genomic_DNA"/>
</dbReference>
<evidence type="ECO:0000313" key="1">
    <source>
        <dbReference type="EMBL" id="TWT94975.1"/>
    </source>
</evidence>
<evidence type="ECO:0008006" key="3">
    <source>
        <dbReference type="Google" id="ProtNLM"/>
    </source>
</evidence>
<dbReference type="SUPFAM" id="SSF50156">
    <property type="entry name" value="PDZ domain-like"/>
    <property type="match status" value="1"/>
</dbReference>
<dbReference type="InterPro" id="IPR036034">
    <property type="entry name" value="PDZ_sf"/>
</dbReference>
<dbReference type="Pfam" id="PF13646">
    <property type="entry name" value="HEAT_2"/>
    <property type="match status" value="1"/>
</dbReference>
<gene>
    <name evidence="1" type="ORF">Pla100_35540</name>
</gene>
<keyword evidence="2" id="KW-1185">Reference proteome</keyword>
<dbReference type="AlphaFoldDB" id="A0A5C6A6G6"/>
<dbReference type="Pfam" id="PF19805">
    <property type="entry name" value="DUF6288"/>
    <property type="match status" value="1"/>
</dbReference>
<accession>A0A5C6A6G6</accession>
<dbReference type="InterPro" id="IPR011989">
    <property type="entry name" value="ARM-like"/>
</dbReference>
<proteinExistence type="predicted"/>
<sequence>MMGSTPARLILPASRLSLGIILNHPLRILVTAFLAVACMATIPLGQHVAVAADANKDGTSQPDFTRGDAIPEGYVHDWNLGPTGLRGWIHSDRLETSDARQIKITQVEAGSPADGVLRVDDVILGVGDKPFGSDPRVAFGKAITAAETPTQDGKLNLLRWRAGQTDVVTVKLPVLGHYSETAPWDCPKSQQILDRGLTALAERVGDPSYRSVPITRSLNALALLAGGREDMLAQVKKEAQWAADFTTDGFKTWHYGYVITFLAEYVMATGDDSVLPGLRRLALESARGQSTVGSWGHRFVGSDGRLGGYGMMNSPGLPLTISLVLARRAGVDDPEVSEAIQKSSRLLRFYAGKGSIPYGDHHPWIQTHDDNGKNGMAAVLFRLLGEAETAEYFSRMSVACHGAERDCGHTGNFFNMVWAMPGVAESGPYATGSWMNEFGAWYFDLARRRDGTFLHQGPPQARNDSYRDWDCTGAWLLAYAIPNGNLHLTGKGDSSVRKIERAEAESLLDDGRGWSNNDRDRFYDSLDTEQLMSRLSSWSPTVRERAAIALGRRQDKVSDRLMELLESGELDARYGACQAIKWQRGRAAAAVPKLVAAFQSDDLWLRILAADALAGIGEPAKSAVPDMLRRLASNDLSNDPRNMQQRYLSFALFNQRDGLIGRSLEGIDRQLLIRAVRAGLTNEDGRARSSFSSVYTNLSFQEIQPLLPAIHQAIIEPAPSGIMFADGIQNSGLELLSKHRIDEGIELLADYARTQKQHGSQKRIIVVMKMLESYGAHAQRVIPQLEATANYFEHEEQDFPRNLSRDKARIVRETIQKIKLSTDRPELRSLNLAL</sequence>
<dbReference type="InterPro" id="IPR046255">
    <property type="entry name" value="DUF6288"/>
</dbReference>
<dbReference type="Gene3D" id="1.25.10.10">
    <property type="entry name" value="Leucine-rich Repeat Variant"/>
    <property type="match status" value="1"/>
</dbReference>
<reference evidence="1 2" key="1">
    <citation type="submission" date="2019-02" db="EMBL/GenBank/DDBJ databases">
        <title>Deep-cultivation of Planctomycetes and their phenomic and genomic characterization uncovers novel biology.</title>
        <authorList>
            <person name="Wiegand S."/>
            <person name="Jogler M."/>
            <person name="Boedeker C."/>
            <person name="Pinto D."/>
            <person name="Vollmers J."/>
            <person name="Rivas-Marin E."/>
            <person name="Kohn T."/>
            <person name="Peeters S.H."/>
            <person name="Heuer A."/>
            <person name="Rast P."/>
            <person name="Oberbeckmann S."/>
            <person name="Bunk B."/>
            <person name="Jeske O."/>
            <person name="Meyerdierks A."/>
            <person name="Storesund J.E."/>
            <person name="Kallscheuer N."/>
            <person name="Luecker S."/>
            <person name="Lage O.M."/>
            <person name="Pohl T."/>
            <person name="Merkel B.J."/>
            <person name="Hornburger P."/>
            <person name="Mueller R.-W."/>
            <person name="Bruemmer F."/>
            <person name="Labrenz M."/>
            <person name="Spormann A.M."/>
            <person name="Op Den Camp H."/>
            <person name="Overmann J."/>
            <person name="Amann R."/>
            <person name="Jetten M.S.M."/>
            <person name="Mascher T."/>
            <person name="Medema M.H."/>
            <person name="Devos D.P."/>
            <person name="Kaster A.-K."/>
            <person name="Ovreas L."/>
            <person name="Rohde M."/>
            <person name="Galperin M.Y."/>
            <person name="Jogler C."/>
        </authorList>
    </citation>
    <scope>NUCLEOTIDE SEQUENCE [LARGE SCALE GENOMIC DNA]</scope>
    <source>
        <strain evidence="1 2">Pla100</strain>
    </source>
</reference>
<evidence type="ECO:0000313" key="2">
    <source>
        <dbReference type="Proteomes" id="UP000316213"/>
    </source>
</evidence>